<evidence type="ECO:0000256" key="5">
    <source>
        <dbReference type="SAM" id="MobiDB-lite"/>
    </source>
</evidence>
<dbReference type="EMBL" id="JACOPE010000001">
    <property type="protein sequence ID" value="MBC5682876.1"/>
    <property type="molecule type" value="Genomic_DNA"/>
</dbReference>
<sequence>MNANNQKINKKKKRNFIFRGVSILCTIAFLVSGLCGCTADDNGEENHPKDQKKLRVVTTIFPQYDFVRQIAGDNVSLTMLLKPGEETHSYEPTPQDIIAIQNADLFIYVGGENDEWVEDILESPEMEDVKRLRLVDCVGNILAEEHVEGMKEERGHSHEDEEEESHDEEEHFLHSAEETEEEHNEHVHTMDEHVWTSPCNAIDIVEHITEELCSLDPEHGQTYKDNAEAYETQLKELDTSFRNVVKNAKNHTLLFGDRFPFRYFAAEYGLDYYAAFSGCASDTEPSAATMAFLINKVKEEHIPVVLKMELSNDNIANAIAEACDVPVKVFYSSHNISAKQFEAGVTYLDLMKENVETLKEALR</sequence>
<comment type="similarity">
    <text evidence="1 4">Belongs to the bacterial solute-binding protein 9 family.</text>
</comment>
<feature type="compositionally biased region" description="Basic and acidic residues" evidence="5">
    <location>
        <begin position="168"/>
        <end position="183"/>
    </location>
</feature>
<feature type="compositionally biased region" description="Basic and acidic residues" evidence="5">
    <location>
        <begin position="147"/>
        <end position="159"/>
    </location>
</feature>
<accession>A0ABR7G818</accession>
<keyword evidence="3" id="KW-0732">Signal</keyword>
<keyword evidence="2 4" id="KW-0813">Transport</keyword>
<dbReference type="InterPro" id="IPR006127">
    <property type="entry name" value="ZnuA-like"/>
</dbReference>
<name>A0ABR7G818_9FIRM</name>
<evidence type="ECO:0000256" key="4">
    <source>
        <dbReference type="RuleBase" id="RU003512"/>
    </source>
</evidence>
<evidence type="ECO:0000256" key="1">
    <source>
        <dbReference type="ARBA" id="ARBA00011028"/>
    </source>
</evidence>
<evidence type="ECO:0000313" key="7">
    <source>
        <dbReference type="Proteomes" id="UP000631576"/>
    </source>
</evidence>
<dbReference type="Proteomes" id="UP000631576">
    <property type="component" value="Unassembled WGS sequence"/>
</dbReference>
<feature type="region of interest" description="Disordered" evidence="5">
    <location>
        <begin position="147"/>
        <end position="183"/>
    </location>
</feature>
<protein>
    <submittedName>
        <fullName evidence="6">Zinc ABC transporter substrate-binding protein</fullName>
    </submittedName>
</protein>
<dbReference type="SUPFAM" id="SSF53807">
    <property type="entry name" value="Helical backbone' metal receptor"/>
    <property type="match status" value="1"/>
</dbReference>
<evidence type="ECO:0000256" key="2">
    <source>
        <dbReference type="ARBA" id="ARBA00022448"/>
    </source>
</evidence>
<evidence type="ECO:0000256" key="3">
    <source>
        <dbReference type="ARBA" id="ARBA00022729"/>
    </source>
</evidence>
<dbReference type="PRINTS" id="PR00690">
    <property type="entry name" value="ADHESNFAMILY"/>
</dbReference>
<dbReference type="Pfam" id="PF01297">
    <property type="entry name" value="ZnuA"/>
    <property type="match status" value="1"/>
</dbReference>
<reference evidence="6 7" key="1">
    <citation type="submission" date="2020-08" db="EMBL/GenBank/DDBJ databases">
        <title>Genome public.</title>
        <authorList>
            <person name="Liu C."/>
            <person name="Sun Q."/>
        </authorList>
    </citation>
    <scope>NUCLEOTIDE SEQUENCE [LARGE SCALE GENOMIC DNA]</scope>
    <source>
        <strain evidence="6 7">NSJ-13</strain>
    </source>
</reference>
<proteinExistence type="inferred from homology"/>
<dbReference type="Gene3D" id="3.40.50.1980">
    <property type="entry name" value="Nitrogenase molybdenum iron protein domain"/>
    <property type="match status" value="2"/>
</dbReference>
<keyword evidence="7" id="KW-1185">Reference proteome</keyword>
<dbReference type="InterPro" id="IPR006128">
    <property type="entry name" value="Lipoprotein_PsaA-like"/>
</dbReference>
<dbReference type="PANTHER" id="PTHR42953">
    <property type="entry name" value="HIGH-AFFINITY ZINC UPTAKE SYSTEM PROTEIN ZNUA-RELATED"/>
    <property type="match status" value="1"/>
</dbReference>
<gene>
    <name evidence="6" type="ORF">H8S40_04730</name>
</gene>
<dbReference type="PANTHER" id="PTHR42953:SF3">
    <property type="entry name" value="HIGH-AFFINITY ZINC UPTAKE SYSTEM PROTEIN ZNUA"/>
    <property type="match status" value="1"/>
</dbReference>
<organism evidence="6 7">
    <name type="scientific">Ruminococcus hominis</name>
    <dbReference type="NCBI Taxonomy" id="2763065"/>
    <lineage>
        <taxon>Bacteria</taxon>
        <taxon>Bacillati</taxon>
        <taxon>Bacillota</taxon>
        <taxon>Clostridia</taxon>
        <taxon>Eubacteriales</taxon>
        <taxon>Oscillospiraceae</taxon>
        <taxon>Ruminococcus</taxon>
    </lineage>
</organism>
<dbReference type="InterPro" id="IPR050492">
    <property type="entry name" value="Bact_metal-bind_prot9"/>
</dbReference>
<comment type="caution">
    <text evidence="6">The sequence shown here is derived from an EMBL/GenBank/DDBJ whole genome shotgun (WGS) entry which is preliminary data.</text>
</comment>
<evidence type="ECO:0000313" key="6">
    <source>
        <dbReference type="EMBL" id="MBC5682876.1"/>
    </source>
</evidence>